<reference evidence="2 3" key="1">
    <citation type="submission" date="2023-04" db="EMBL/GenBank/DDBJ databases">
        <authorList>
            <person name="Hsu D."/>
        </authorList>
    </citation>
    <scope>NUCLEOTIDE SEQUENCE [LARGE SCALE GENOMIC DNA]</scope>
    <source>
        <strain evidence="2 3">MK1</strain>
    </source>
</reference>
<sequence>MFFRLLMVFILVPSIELILLIKLGQVIGILWTFTIIVFTGLLGVSLAKQQGLMVLQEIRAQLNAGVMPSDAVIEGLLILGGSLFLLTPGLLTDLTGFSTLIPATRAAWRQLIKNRIQFYIQTGRWRFY</sequence>
<dbReference type="EMBL" id="CP121694">
    <property type="protein sequence ID" value="WRO22352.1"/>
    <property type="molecule type" value="Genomic_DNA"/>
</dbReference>
<feature type="transmembrane region" description="Helical" evidence="1">
    <location>
        <begin position="27"/>
        <end position="47"/>
    </location>
</feature>
<keyword evidence="3" id="KW-1185">Reference proteome</keyword>
<dbReference type="PANTHER" id="PTHR35335:SF1">
    <property type="entry name" value="UPF0716 PROTEIN FXSA"/>
    <property type="match status" value="1"/>
</dbReference>
<dbReference type="GO" id="GO:0016020">
    <property type="term" value="C:membrane"/>
    <property type="evidence" value="ECO:0007669"/>
    <property type="project" value="InterPro"/>
</dbReference>
<dbReference type="AlphaFoldDB" id="A0AAU0UPQ0"/>
<dbReference type="Proteomes" id="UP001329915">
    <property type="component" value="Chromosome"/>
</dbReference>
<proteinExistence type="predicted"/>
<dbReference type="RefSeq" id="WP_366921765.1">
    <property type="nucleotide sequence ID" value="NZ_CP121694.1"/>
</dbReference>
<gene>
    <name evidence="2" type="ORF">MFMK1_002181</name>
</gene>
<dbReference type="InterPro" id="IPR007313">
    <property type="entry name" value="FxsA"/>
</dbReference>
<evidence type="ECO:0000313" key="2">
    <source>
        <dbReference type="EMBL" id="WRO22352.1"/>
    </source>
</evidence>
<name>A0AAU0UPQ0_9FIRM</name>
<evidence type="ECO:0000313" key="3">
    <source>
        <dbReference type="Proteomes" id="UP001329915"/>
    </source>
</evidence>
<organism evidence="2 3">
    <name type="scientific">Metallumcola ferriviriculae</name>
    <dbReference type="NCBI Taxonomy" id="3039180"/>
    <lineage>
        <taxon>Bacteria</taxon>
        <taxon>Bacillati</taxon>
        <taxon>Bacillota</taxon>
        <taxon>Clostridia</taxon>
        <taxon>Neomoorellales</taxon>
        <taxon>Desulfitibacteraceae</taxon>
        <taxon>Metallumcola</taxon>
    </lineage>
</organism>
<dbReference type="Pfam" id="PF04186">
    <property type="entry name" value="FxsA"/>
    <property type="match status" value="1"/>
</dbReference>
<keyword evidence="1" id="KW-0812">Transmembrane</keyword>
<keyword evidence="1" id="KW-1133">Transmembrane helix</keyword>
<dbReference type="PANTHER" id="PTHR35335">
    <property type="entry name" value="UPF0716 PROTEIN FXSA"/>
    <property type="match status" value="1"/>
</dbReference>
<protein>
    <submittedName>
        <fullName evidence="2">FxsA family protein</fullName>
    </submittedName>
</protein>
<accession>A0AAU0UPQ0</accession>
<dbReference type="NCBIfam" id="NF008528">
    <property type="entry name" value="PRK11463.1-2"/>
    <property type="match status" value="1"/>
</dbReference>
<keyword evidence="1" id="KW-0472">Membrane</keyword>
<evidence type="ECO:0000256" key="1">
    <source>
        <dbReference type="SAM" id="Phobius"/>
    </source>
</evidence>
<dbReference type="KEGG" id="dbc:MFMK1_002181"/>